<protein>
    <submittedName>
        <fullName evidence="2">Uncharacterized protein</fullName>
    </submittedName>
</protein>
<proteinExistence type="predicted"/>
<dbReference type="EMBL" id="BAABCJ010000001">
    <property type="protein sequence ID" value="GAA3699140.1"/>
    <property type="molecule type" value="Genomic_DNA"/>
</dbReference>
<name>A0ABP7D0U5_9MICC</name>
<gene>
    <name evidence="2" type="ORF">GCM10022377_10200</name>
</gene>
<evidence type="ECO:0000313" key="2">
    <source>
        <dbReference type="EMBL" id="GAA3699140.1"/>
    </source>
</evidence>
<sequence>MAYVRVKDKETKHEFDVLETDWRIDAGLFELIKSDRYPAAQQPRRPKHHVVAKSAAPKKEA</sequence>
<evidence type="ECO:0000313" key="3">
    <source>
        <dbReference type="Proteomes" id="UP001501536"/>
    </source>
</evidence>
<accession>A0ABP7D0U5</accession>
<reference evidence="3" key="1">
    <citation type="journal article" date="2019" name="Int. J. Syst. Evol. Microbiol.">
        <title>The Global Catalogue of Microorganisms (GCM) 10K type strain sequencing project: providing services to taxonomists for standard genome sequencing and annotation.</title>
        <authorList>
            <consortium name="The Broad Institute Genomics Platform"/>
            <consortium name="The Broad Institute Genome Sequencing Center for Infectious Disease"/>
            <person name="Wu L."/>
            <person name="Ma J."/>
        </authorList>
    </citation>
    <scope>NUCLEOTIDE SEQUENCE [LARGE SCALE GENOMIC DNA]</scope>
    <source>
        <strain evidence="3">JCM 16961</strain>
    </source>
</reference>
<keyword evidence="3" id="KW-1185">Reference proteome</keyword>
<feature type="region of interest" description="Disordered" evidence="1">
    <location>
        <begin position="38"/>
        <end position="61"/>
    </location>
</feature>
<organism evidence="2 3">
    <name type="scientific">Zhihengliuella alba</name>
    <dbReference type="NCBI Taxonomy" id="547018"/>
    <lineage>
        <taxon>Bacteria</taxon>
        <taxon>Bacillati</taxon>
        <taxon>Actinomycetota</taxon>
        <taxon>Actinomycetes</taxon>
        <taxon>Micrococcales</taxon>
        <taxon>Micrococcaceae</taxon>
        <taxon>Zhihengliuella</taxon>
    </lineage>
</organism>
<evidence type="ECO:0000256" key="1">
    <source>
        <dbReference type="SAM" id="MobiDB-lite"/>
    </source>
</evidence>
<dbReference type="Proteomes" id="UP001501536">
    <property type="component" value="Unassembled WGS sequence"/>
</dbReference>
<comment type="caution">
    <text evidence="2">The sequence shown here is derived from an EMBL/GenBank/DDBJ whole genome shotgun (WGS) entry which is preliminary data.</text>
</comment>